<keyword evidence="4" id="KW-0812">Transmembrane</keyword>
<feature type="region of interest" description="Disordered" evidence="3">
    <location>
        <begin position="69"/>
        <end position="88"/>
    </location>
</feature>
<dbReference type="AlphaFoldDB" id="A0A6J4HI20"/>
<feature type="transmembrane region" description="Helical" evidence="4">
    <location>
        <begin position="244"/>
        <end position="261"/>
    </location>
</feature>
<feature type="compositionally biased region" description="Low complexity" evidence="3">
    <location>
        <begin position="22"/>
        <end position="32"/>
    </location>
</feature>
<dbReference type="InterPro" id="IPR005754">
    <property type="entry name" value="Sortase"/>
</dbReference>
<dbReference type="InterPro" id="IPR023365">
    <property type="entry name" value="Sortase_dom-sf"/>
</dbReference>
<dbReference type="Gene3D" id="2.40.260.10">
    <property type="entry name" value="Sortase"/>
    <property type="match status" value="1"/>
</dbReference>
<gene>
    <name evidence="5" type="ORF">AVDCRST_MAG76-923</name>
</gene>
<sequence length="267" mass="27963">MAEARNQSALRDELTVPPPPVDLLVSQPVAAQPAPPPPPLGSAVAQIRIPRIGLDKAVVEGVDLSDLRRGPGHYSGTPLPGQPGNSSIAGHRTTYGAPFFRLDEMKPGDPILVSTVQGAFRYEVSRVFVVSPNQVDVLNPTQGDQLTLTTCNPRFSAAQRLVVTADLKGPAAPASEPVTSPTKGLDLDPAVTGQPAPPVADEVVGASGDPSERAPSALWGSVVLALGVACAILGRLWRRWPARLLIAAPLLASLWTFYSHLAKAIPS</sequence>
<feature type="region of interest" description="Disordered" evidence="3">
    <location>
        <begin position="1"/>
        <end position="37"/>
    </location>
</feature>
<dbReference type="SUPFAM" id="SSF63817">
    <property type="entry name" value="Sortase"/>
    <property type="match status" value="1"/>
</dbReference>
<keyword evidence="4" id="KW-0472">Membrane</keyword>
<proteinExistence type="predicted"/>
<evidence type="ECO:0000256" key="3">
    <source>
        <dbReference type="SAM" id="MobiDB-lite"/>
    </source>
</evidence>
<evidence type="ECO:0000256" key="4">
    <source>
        <dbReference type="SAM" id="Phobius"/>
    </source>
</evidence>
<protein>
    <submittedName>
        <fullName evidence="5">Sortase family protein</fullName>
    </submittedName>
</protein>
<keyword evidence="4" id="KW-1133">Transmembrane helix</keyword>
<reference evidence="5" key="1">
    <citation type="submission" date="2020-02" db="EMBL/GenBank/DDBJ databases">
        <authorList>
            <person name="Meier V. D."/>
        </authorList>
    </citation>
    <scope>NUCLEOTIDE SEQUENCE</scope>
    <source>
        <strain evidence="5">AVDCRST_MAG76</strain>
    </source>
</reference>
<dbReference type="NCBIfam" id="TIGR01076">
    <property type="entry name" value="sortase_fam"/>
    <property type="match status" value="1"/>
</dbReference>
<feature type="active site" description="Acyl-thioester intermediate" evidence="2">
    <location>
        <position position="151"/>
    </location>
</feature>
<evidence type="ECO:0000313" key="5">
    <source>
        <dbReference type="EMBL" id="CAA9225266.1"/>
    </source>
</evidence>
<name>A0A6J4HI20_9ACTN</name>
<dbReference type="CDD" id="cd05830">
    <property type="entry name" value="Sortase_E"/>
    <property type="match status" value="1"/>
</dbReference>
<dbReference type="EMBL" id="CADCSZ010000053">
    <property type="protein sequence ID" value="CAA9225266.1"/>
    <property type="molecule type" value="Genomic_DNA"/>
</dbReference>
<dbReference type="GO" id="GO:0016787">
    <property type="term" value="F:hydrolase activity"/>
    <property type="evidence" value="ECO:0007669"/>
    <property type="project" value="UniProtKB-KW"/>
</dbReference>
<organism evidence="5">
    <name type="scientific">uncultured Acidimicrobiales bacterium</name>
    <dbReference type="NCBI Taxonomy" id="310071"/>
    <lineage>
        <taxon>Bacteria</taxon>
        <taxon>Bacillati</taxon>
        <taxon>Actinomycetota</taxon>
        <taxon>Acidimicrobiia</taxon>
        <taxon>Acidimicrobiales</taxon>
        <taxon>environmental samples</taxon>
    </lineage>
</organism>
<dbReference type="InterPro" id="IPR042003">
    <property type="entry name" value="Sortase_E"/>
</dbReference>
<keyword evidence="1" id="KW-0378">Hydrolase</keyword>
<feature type="transmembrane region" description="Helical" evidence="4">
    <location>
        <begin position="217"/>
        <end position="237"/>
    </location>
</feature>
<accession>A0A6J4HI20</accession>
<evidence type="ECO:0000256" key="1">
    <source>
        <dbReference type="ARBA" id="ARBA00022801"/>
    </source>
</evidence>
<dbReference type="Pfam" id="PF04203">
    <property type="entry name" value="Sortase"/>
    <property type="match status" value="1"/>
</dbReference>
<evidence type="ECO:0000256" key="2">
    <source>
        <dbReference type="PIRSR" id="PIRSR605754-1"/>
    </source>
</evidence>
<feature type="active site" description="Proton donor/acceptor" evidence="2">
    <location>
        <position position="91"/>
    </location>
</feature>